<name>A0A9X2I4T3_9GAMM</name>
<reference evidence="1" key="1">
    <citation type="submission" date="2022-05" db="EMBL/GenBank/DDBJ databases">
        <authorList>
            <person name="Sun H.-N."/>
        </authorList>
    </citation>
    <scope>NUCLEOTIDE SEQUENCE</scope>
    <source>
        <strain evidence="1">HB14</strain>
    </source>
</reference>
<evidence type="ECO:0000313" key="1">
    <source>
        <dbReference type="EMBL" id="MCP8900006.1"/>
    </source>
</evidence>
<reference evidence="1" key="2">
    <citation type="submission" date="2023-01" db="EMBL/GenBank/DDBJ databases">
        <title>Gilvimarinus xylanilyticus HB14 isolated from Caulerpa lentillifera aquaculture base in Hainan, China.</title>
        <authorList>
            <person name="Zhang Y.-J."/>
        </authorList>
    </citation>
    <scope>NUCLEOTIDE SEQUENCE</scope>
    <source>
        <strain evidence="1">HB14</strain>
    </source>
</reference>
<sequence length="61" mass="6974">MKQLLILTSLLAASCSQIKTDDHYWCSYETDPEAYQNCLEVGRDLDEHTAESAGHREDTNR</sequence>
<dbReference type="Proteomes" id="UP001139319">
    <property type="component" value="Unassembled WGS sequence"/>
</dbReference>
<accession>A0A9X2I4T3</accession>
<evidence type="ECO:0000313" key="2">
    <source>
        <dbReference type="Proteomes" id="UP001139319"/>
    </source>
</evidence>
<comment type="caution">
    <text evidence="1">The sequence shown here is derived from an EMBL/GenBank/DDBJ whole genome shotgun (WGS) entry which is preliminary data.</text>
</comment>
<protein>
    <recommendedName>
        <fullName evidence="3">Lipoprotein</fullName>
    </recommendedName>
</protein>
<gene>
    <name evidence="1" type="ORF">M6D89_11920</name>
</gene>
<keyword evidence="2" id="KW-1185">Reference proteome</keyword>
<dbReference type="AlphaFoldDB" id="A0A9X2I4T3"/>
<organism evidence="1 2">
    <name type="scientific">Gilvimarinus xylanilyticus</name>
    <dbReference type="NCBI Taxonomy" id="2944139"/>
    <lineage>
        <taxon>Bacteria</taxon>
        <taxon>Pseudomonadati</taxon>
        <taxon>Pseudomonadota</taxon>
        <taxon>Gammaproteobacteria</taxon>
        <taxon>Cellvibrionales</taxon>
        <taxon>Cellvibrionaceae</taxon>
        <taxon>Gilvimarinus</taxon>
    </lineage>
</organism>
<evidence type="ECO:0008006" key="3">
    <source>
        <dbReference type="Google" id="ProtNLM"/>
    </source>
</evidence>
<dbReference type="RefSeq" id="WP_253968296.1">
    <property type="nucleotide sequence ID" value="NZ_JAMFTH010000003.1"/>
</dbReference>
<dbReference type="PROSITE" id="PS51257">
    <property type="entry name" value="PROKAR_LIPOPROTEIN"/>
    <property type="match status" value="1"/>
</dbReference>
<proteinExistence type="predicted"/>
<dbReference type="EMBL" id="JAMFTH010000003">
    <property type="protein sequence ID" value="MCP8900006.1"/>
    <property type="molecule type" value="Genomic_DNA"/>
</dbReference>